<accession>A0A1X7I4N3</accession>
<sequence>MKKLIVVIVSVLVLGLLIFYFWGSSSTSNQDEFDKVVTYTSPVQNEPDTLSVLTFNIGYLSGMTNNLPVSRDESLFSSNLKRSVDVLERYDFDFIGLQEVDFNSARSFEYNQFDSLGNELDFYQGAYAVNWDKSYVPFPYLPIRNHFGKMLSGQGILSKMQIVSNEIIVLDRPINAPFYYNAFYLDRLLQISKVQIESDTLVLMNVHLEAFDRETREQQADKVLKVFKSYAYDYPVILMGDFNSRPPFASEILEVERTIDIFMKNPLLGEAISKDRYLQDEQRFFTFNTEQPYERLDYIFYNKNKIRKIESEVLREAGDISDHLPVWTTFMIME</sequence>
<organism evidence="2 3">
    <name type="scientific">Marivirga sericea</name>
    <dbReference type="NCBI Taxonomy" id="1028"/>
    <lineage>
        <taxon>Bacteria</taxon>
        <taxon>Pseudomonadati</taxon>
        <taxon>Bacteroidota</taxon>
        <taxon>Cytophagia</taxon>
        <taxon>Cytophagales</taxon>
        <taxon>Marivirgaceae</taxon>
        <taxon>Marivirga</taxon>
    </lineage>
</organism>
<gene>
    <name evidence="2" type="ORF">SAMN05661096_00207</name>
</gene>
<dbReference type="InterPro" id="IPR051916">
    <property type="entry name" value="GPI-anchor_lipid_remodeler"/>
</dbReference>
<dbReference type="GO" id="GO:0016020">
    <property type="term" value="C:membrane"/>
    <property type="evidence" value="ECO:0007669"/>
    <property type="project" value="GOC"/>
</dbReference>
<dbReference type="EMBL" id="FXAW01000001">
    <property type="protein sequence ID" value="SMG09405.1"/>
    <property type="molecule type" value="Genomic_DNA"/>
</dbReference>
<dbReference type="GO" id="GO:0004519">
    <property type="term" value="F:endonuclease activity"/>
    <property type="evidence" value="ECO:0007669"/>
    <property type="project" value="UniProtKB-KW"/>
</dbReference>
<dbReference type="Proteomes" id="UP000193804">
    <property type="component" value="Unassembled WGS sequence"/>
</dbReference>
<dbReference type="PANTHER" id="PTHR14859">
    <property type="entry name" value="CALCOFLUOR WHITE HYPERSENSITIVE PROTEIN PRECURSOR"/>
    <property type="match status" value="1"/>
</dbReference>
<name>A0A1X7I4N3_9BACT</name>
<keyword evidence="3" id="KW-1185">Reference proteome</keyword>
<dbReference type="PANTHER" id="PTHR14859:SF1">
    <property type="entry name" value="PGAP2-INTERACTING PROTEIN"/>
    <property type="match status" value="1"/>
</dbReference>
<dbReference type="OrthoDB" id="5447300at2"/>
<dbReference type="STRING" id="1028.SAMN05661096_00207"/>
<dbReference type="InterPro" id="IPR005135">
    <property type="entry name" value="Endo/exonuclease/phosphatase"/>
</dbReference>
<dbReference type="SUPFAM" id="SSF56219">
    <property type="entry name" value="DNase I-like"/>
    <property type="match status" value="1"/>
</dbReference>
<dbReference type="GO" id="GO:0004527">
    <property type="term" value="F:exonuclease activity"/>
    <property type="evidence" value="ECO:0007669"/>
    <property type="project" value="UniProtKB-KW"/>
</dbReference>
<dbReference type="RefSeq" id="WP_085515228.1">
    <property type="nucleotide sequence ID" value="NZ_FXAW01000001.1"/>
</dbReference>
<dbReference type="Gene3D" id="3.60.10.10">
    <property type="entry name" value="Endonuclease/exonuclease/phosphatase"/>
    <property type="match status" value="1"/>
</dbReference>
<reference evidence="3" key="1">
    <citation type="submission" date="2017-04" db="EMBL/GenBank/DDBJ databases">
        <authorList>
            <person name="Varghese N."/>
            <person name="Submissions S."/>
        </authorList>
    </citation>
    <scope>NUCLEOTIDE SEQUENCE [LARGE SCALE GENOMIC DNA]</scope>
    <source>
        <strain evidence="3">DSM 4125</strain>
    </source>
</reference>
<dbReference type="AlphaFoldDB" id="A0A1X7I4N3"/>
<keyword evidence="2" id="KW-0269">Exonuclease</keyword>
<keyword evidence="2" id="KW-0540">Nuclease</keyword>
<evidence type="ECO:0000313" key="3">
    <source>
        <dbReference type="Proteomes" id="UP000193804"/>
    </source>
</evidence>
<evidence type="ECO:0000313" key="2">
    <source>
        <dbReference type="EMBL" id="SMG09405.1"/>
    </source>
</evidence>
<keyword evidence="2" id="KW-0255">Endonuclease</keyword>
<dbReference type="Pfam" id="PF03372">
    <property type="entry name" value="Exo_endo_phos"/>
    <property type="match status" value="1"/>
</dbReference>
<evidence type="ECO:0000259" key="1">
    <source>
        <dbReference type="Pfam" id="PF03372"/>
    </source>
</evidence>
<protein>
    <submittedName>
        <fullName evidence="2">Metal-dependent hydrolase, endonuclease/exonuclease/phosphatase family</fullName>
    </submittedName>
</protein>
<dbReference type="GO" id="GO:0006506">
    <property type="term" value="P:GPI anchor biosynthetic process"/>
    <property type="evidence" value="ECO:0007669"/>
    <property type="project" value="TreeGrafter"/>
</dbReference>
<dbReference type="InterPro" id="IPR036691">
    <property type="entry name" value="Endo/exonu/phosph_ase_sf"/>
</dbReference>
<keyword evidence="2" id="KW-0378">Hydrolase</keyword>
<proteinExistence type="predicted"/>
<feature type="domain" description="Endonuclease/exonuclease/phosphatase" evidence="1">
    <location>
        <begin position="54"/>
        <end position="323"/>
    </location>
</feature>